<feature type="domain" description="Serine aminopeptidase S33" evidence="2">
    <location>
        <begin position="45"/>
        <end position="221"/>
    </location>
</feature>
<dbReference type="InterPro" id="IPR029058">
    <property type="entry name" value="AB_hydrolase_fold"/>
</dbReference>
<dbReference type="Pfam" id="PF12146">
    <property type="entry name" value="Hydrolase_4"/>
    <property type="match status" value="1"/>
</dbReference>
<gene>
    <name evidence="3" type="ORF">SAMN05518684_11061</name>
</gene>
<keyword evidence="4" id="KW-1185">Reference proteome</keyword>
<accession>A0A1H9VBR9</accession>
<dbReference type="GO" id="GO:0016787">
    <property type="term" value="F:hydrolase activity"/>
    <property type="evidence" value="ECO:0007669"/>
    <property type="project" value="UniProtKB-KW"/>
</dbReference>
<reference evidence="4" key="1">
    <citation type="submission" date="2016-10" db="EMBL/GenBank/DDBJ databases">
        <authorList>
            <person name="Varghese N."/>
            <person name="Submissions S."/>
        </authorList>
    </citation>
    <scope>NUCLEOTIDE SEQUENCE [LARGE SCALE GENOMIC DNA]</scope>
    <source>
        <strain evidence="4">S9</strain>
    </source>
</reference>
<keyword evidence="1" id="KW-0378">Hydrolase</keyword>
<evidence type="ECO:0000313" key="4">
    <source>
        <dbReference type="Proteomes" id="UP000198571"/>
    </source>
</evidence>
<evidence type="ECO:0000259" key="2">
    <source>
        <dbReference type="Pfam" id="PF12146"/>
    </source>
</evidence>
<dbReference type="Proteomes" id="UP000198571">
    <property type="component" value="Unassembled WGS sequence"/>
</dbReference>
<dbReference type="GO" id="GO:0016020">
    <property type="term" value="C:membrane"/>
    <property type="evidence" value="ECO:0007669"/>
    <property type="project" value="TreeGrafter"/>
</dbReference>
<dbReference type="AlphaFoldDB" id="A0A1H9VBR9"/>
<dbReference type="PANTHER" id="PTHR43798:SF31">
    <property type="entry name" value="AB HYDROLASE SUPERFAMILY PROTEIN YCLE"/>
    <property type="match status" value="1"/>
</dbReference>
<dbReference type="InterPro" id="IPR050266">
    <property type="entry name" value="AB_hydrolase_sf"/>
</dbReference>
<dbReference type="PRINTS" id="PR00111">
    <property type="entry name" value="ABHYDROLASE"/>
</dbReference>
<evidence type="ECO:0000313" key="3">
    <source>
        <dbReference type="EMBL" id="SES19019.1"/>
    </source>
</evidence>
<dbReference type="STRING" id="1601833.SAMN05518684_11061"/>
<sequence length="258" mass="29471">MPFTKDEHAADIYYEKEGKGIPLLFVHPPSMGHVTFRRQKSRLSNDYQVMTMDLRGNGRSGMDERPLSMPLLAEDVKRVLDAENVKSAFICGYSNGGSIVQETAIQYPDRVRGIILMGGFSEVNSFLLRNEFRLGIYAARAKQMGLIANVLALAHEREPRRKKDLADYVKRMSPHLLEQYYRLGLAYSATARLEQIQCPVLLLYGNRDDYVHHYRHLFHEKVSGPVETILLGDVGHQLPTKKSSAVHHLIKQFVKKYN</sequence>
<name>A0A1H9VBR9_9BACI</name>
<dbReference type="InterPro" id="IPR022742">
    <property type="entry name" value="Hydrolase_4"/>
</dbReference>
<proteinExistence type="predicted"/>
<evidence type="ECO:0000256" key="1">
    <source>
        <dbReference type="ARBA" id="ARBA00022801"/>
    </source>
</evidence>
<dbReference type="InterPro" id="IPR000073">
    <property type="entry name" value="AB_hydrolase_1"/>
</dbReference>
<dbReference type="SUPFAM" id="SSF53474">
    <property type="entry name" value="alpha/beta-Hydrolases"/>
    <property type="match status" value="1"/>
</dbReference>
<protein>
    <submittedName>
        <fullName evidence="3">Pimeloyl-ACP methyl ester carboxylesterase</fullName>
    </submittedName>
</protein>
<dbReference type="PANTHER" id="PTHR43798">
    <property type="entry name" value="MONOACYLGLYCEROL LIPASE"/>
    <property type="match status" value="1"/>
</dbReference>
<organism evidence="3 4">
    <name type="scientific">Salipaludibacillus aurantiacus</name>
    <dbReference type="NCBI Taxonomy" id="1601833"/>
    <lineage>
        <taxon>Bacteria</taxon>
        <taxon>Bacillati</taxon>
        <taxon>Bacillota</taxon>
        <taxon>Bacilli</taxon>
        <taxon>Bacillales</taxon>
        <taxon>Bacillaceae</taxon>
    </lineage>
</organism>
<dbReference type="EMBL" id="FOGT01000010">
    <property type="protein sequence ID" value="SES19019.1"/>
    <property type="molecule type" value="Genomic_DNA"/>
</dbReference>
<dbReference type="Gene3D" id="3.40.50.1820">
    <property type="entry name" value="alpha/beta hydrolase"/>
    <property type="match status" value="1"/>
</dbReference>